<dbReference type="SUPFAM" id="SSF52540">
    <property type="entry name" value="P-loop containing nucleoside triphosphate hydrolases"/>
    <property type="match status" value="1"/>
</dbReference>
<dbReference type="GO" id="GO:0016787">
    <property type="term" value="F:hydrolase activity"/>
    <property type="evidence" value="ECO:0007669"/>
    <property type="project" value="UniProtKB-KW"/>
</dbReference>
<keyword evidence="4" id="KW-0347">Helicase</keyword>
<dbReference type="InterPro" id="IPR049730">
    <property type="entry name" value="SNF2/RAD54-like_C"/>
</dbReference>
<organism evidence="4 5">
    <name type="scientific">Cellulosimicrobium aquatile</name>
    <dbReference type="NCBI Taxonomy" id="1612203"/>
    <lineage>
        <taxon>Bacteria</taxon>
        <taxon>Bacillati</taxon>
        <taxon>Actinomycetota</taxon>
        <taxon>Actinomycetes</taxon>
        <taxon>Micrococcales</taxon>
        <taxon>Promicromonosporaceae</taxon>
        <taxon>Cellulosimicrobium</taxon>
    </lineage>
</organism>
<dbReference type="Pfam" id="PF00176">
    <property type="entry name" value="SNF2-rel_dom"/>
    <property type="match status" value="1"/>
</dbReference>
<gene>
    <name evidence="4" type="ORF">SAMN05518682_0359</name>
</gene>
<dbReference type="GO" id="GO:0004386">
    <property type="term" value="F:helicase activity"/>
    <property type="evidence" value="ECO:0007669"/>
    <property type="project" value="UniProtKB-KW"/>
</dbReference>
<reference evidence="5" key="1">
    <citation type="submission" date="2017-01" db="EMBL/GenBank/DDBJ databases">
        <authorList>
            <person name="Varghese N."/>
            <person name="Submissions S."/>
        </authorList>
    </citation>
    <scope>NUCLEOTIDE SEQUENCE [LARGE SCALE GENOMIC DNA]</scope>
    <source>
        <strain evidence="5">3bp</strain>
    </source>
</reference>
<sequence>MTNETFGVDPHPHQVAGADFLDTHPRAILADEVGLGKTIQAALVIERASRHDAFSAPGRPDGPPVVWVTDAALINQTLDELRRLLPHLTIDASTHKAWSTNPSKKATQEWATLAHDLHAIVISYDTLRTRLDTNLVSHWRPHILVLDEIMAVKGGKTNWEAVRTLSARATRCIGLTATPVETVPPETWAALAAVGTPNLWDQETFDREFVEWAPAGTNILGDPLPPRAVGFLPGAETRLREYLSGVTLRRTAQDIGLALPTLYRKTTFVSLTPPQQKQHDRYANMPGLFGHQKRAKAARYAAGSSATANEFIRLVTTADYHQTPKVIVFSEFQDVLNVVCERLRSVGVSFVRVDGGVDRVGRATAVAAFRDPAGPRVLVGSSVLERGLNLQTCGVLVSLDSSWNPAREVQREGRIRRLGSPFPWVVHHTVLPDVPDARRKAGVLAGREAVASQVLSGASREEPCRQDWWAEEQDRILTHHTMGVWG</sequence>
<evidence type="ECO:0000259" key="3">
    <source>
        <dbReference type="PROSITE" id="PS51194"/>
    </source>
</evidence>
<feature type="domain" description="Helicase C-terminal" evidence="3">
    <location>
        <begin position="310"/>
        <end position="458"/>
    </location>
</feature>
<evidence type="ECO:0000259" key="2">
    <source>
        <dbReference type="PROSITE" id="PS51192"/>
    </source>
</evidence>
<dbReference type="Proteomes" id="UP000186235">
    <property type="component" value="Unassembled WGS sequence"/>
</dbReference>
<evidence type="ECO:0000313" key="4">
    <source>
        <dbReference type="EMBL" id="SIP89655.1"/>
    </source>
</evidence>
<dbReference type="PROSITE" id="PS51194">
    <property type="entry name" value="HELICASE_CTER"/>
    <property type="match status" value="1"/>
</dbReference>
<dbReference type="SMART" id="SM00490">
    <property type="entry name" value="HELICc"/>
    <property type="match status" value="1"/>
</dbReference>
<dbReference type="InterPro" id="IPR014001">
    <property type="entry name" value="Helicase_ATP-bd"/>
</dbReference>
<accession>A0A1N6NC62</accession>
<dbReference type="GO" id="GO:0005524">
    <property type="term" value="F:ATP binding"/>
    <property type="evidence" value="ECO:0007669"/>
    <property type="project" value="InterPro"/>
</dbReference>
<dbReference type="CDD" id="cd18793">
    <property type="entry name" value="SF2_C_SNF"/>
    <property type="match status" value="1"/>
</dbReference>
<keyword evidence="1" id="KW-0378">Hydrolase</keyword>
<dbReference type="Gene3D" id="3.40.50.10810">
    <property type="entry name" value="Tandem AAA-ATPase domain"/>
    <property type="match status" value="1"/>
</dbReference>
<dbReference type="InterPro" id="IPR000330">
    <property type="entry name" value="SNF2_N"/>
</dbReference>
<dbReference type="GO" id="GO:0006281">
    <property type="term" value="P:DNA repair"/>
    <property type="evidence" value="ECO:0007669"/>
    <property type="project" value="TreeGrafter"/>
</dbReference>
<dbReference type="GO" id="GO:0031297">
    <property type="term" value="P:replication fork processing"/>
    <property type="evidence" value="ECO:0007669"/>
    <property type="project" value="TreeGrafter"/>
</dbReference>
<name>A0A1N6NC62_9MICO</name>
<dbReference type="InterPro" id="IPR027417">
    <property type="entry name" value="P-loop_NTPase"/>
</dbReference>
<keyword evidence="4" id="KW-0547">Nucleotide-binding</keyword>
<proteinExistence type="predicted"/>
<dbReference type="RefSeq" id="WP_076403491.1">
    <property type="nucleotide sequence ID" value="NZ_FTMI01000001.1"/>
</dbReference>
<dbReference type="PANTHER" id="PTHR45766:SF6">
    <property type="entry name" value="SWI_SNF-RELATED MATRIX-ASSOCIATED ACTIN-DEPENDENT REGULATOR OF CHROMATIN SUBFAMILY A-LIKE PROTEIN 1"/>
    <property type="match status" value="1"/>
</dbReference>
<feature type="domain" description="Helicase ATP-binding" evidence="2">
    <location>
        <begin position="18"/>
        <end position="197"/>
    </location>
</feature>
<keyword evidence="5" id="KW-1185">Reference proteome</keyword>
<dbReference type="PROSITE" id="PS51192">
    <property type="entry name" value="HELICASE_ATP_BIND_1"/>
    <property type="match status" value="1"/>
</dbReference>
<keyword evidence="4" id="KW-0067">ATP-binding</keyword>
<dbReference type="SMART" id="SM00487">
    <property type="entry name" value="DEXDc"/>
    <property type="match status" value="1"/>
</dbReference>
<dbReference type="AlphaFoldDB" id="A0A1N6NC62"/>
<dbReference type="InterPro" id="IPR001650">
    <property type="entry name" value="Helicase_C-like"/>
</dbReference>
<dbReference type="Gene3D" id="3.40.50.300">
    <property type="entry name" value="P-loop containing nucleotide triphosphate hydrolases"/>
    <property type="match status" value="1"/>
</dbReference>
<dbReference type="InterPro" id="IPR038718">
    <property type="entry name" value="SNF2-like_sf"/>
</dbReference>
<dbReference type="PANTHER" id="PTHR45766">
    <property type="entry name" value="DNA ANNEALING HELICASE AND ENDONUCLEASE ZRANB3 FAMILY MEMBER"/>
    <property type="match status" value="1"/>
</dbReference>
<protein>
    <submittedName>
        <fullName evidence="4">Helicase conserved C-terminal domain-containing protein</fullName>
    </submittedName>
</protein>
<dbReference type="EMBL" id="FTMI01000001">
    <property type="protein sequence ID" value="SIP89655.1"/>
    <property type="molecule type" value="Genomic_DNA"/>
</dbReference>
<evidence type="ECO:0000313" key="5">
    <source>
        <dbReference type="Proteomes" id="UP000186235"/>
    </source>
</evidence>
<evidence type="ECO:0000256" key="1">
    <source>
        <dbReference type="ARBA" id="ARBA00022801"/>
    </source>
</evidence>
<dbReference type="Pfam" id="PF00271">
    <property type="entry name" value="Helicase_C"/>
    <property type="match status" value="1"/>
</dbReference>